<dbReference type="InterPro" id="IPR036397">
    <property type="entry name" value="RNaseH_sf"/>
</dbReference>
<evidence type="ECO:0000313" key="4">
    <source>
        <dbReference type="Proteomes" id="UP001160148"/>
    </source>
</evidence>
<sequence length="1106" mass="124756">MTNNCSARLGLPRNRFQSNIVGLGQSPITQIQGVTRCQFTSHFDSKYVFPTVDMVVLPHITAAMPSNVRHRYRHLLLADKQFDVPARIGVLFGADVFPNLIRSQAGVEHYAGFPSALDTKIGWIIFGSFSTSNTPPLVALTTAVDQSINDQLSRFWEIEEPAASVAPTTEDQWCETFFKNSTSRDSSGRFCVALPFHDLFTNSVHLQTSSPHGLGESRSIALKRFHNLERRLTKDAELYAAYRQFMSTYLRLGHMVLAPEPGKYFIPHHAVLKADGDMSKIRVIFDASSVSSSGRSLNDVLCTGPKLQVDLRDILLRCRLHRFILTADIVKMYRQILIRSEDRVFQHVFWRDSPSENLQEYQLCTITYGLNCAPYLAIRCLHELDEQDGHLFPLAKCVLNRSAYVDDIVVGADTEEQFLRRKEAIVGLLHNGACELSKWTSNSALVLGSISPDHRANSVSFDPRDEHSVKVLGLHWNTTNDNFAYHTSIPQTSSTKRQVLSIIARLFDPIGALGPLLLWAKYFMQLLWSNKLGWDDPMPEELLSTWRQFCLELPAVFDLILPRHFPVTSQQDIQLLGFADASTKGYAATIYLRIVNADGDVSVKLITCKTKVAPLKTTTTTETLSIPRLELCGALLLAQTLQHTHYVLSSEISISRIRAWSDSSIVLSWLKSDQKYFKIFITNRVAKIHRLIPDCEWNHVSTIDNPADPASRGLLPRSTMASKIYWDGPDFLQLPEEQWPKSKFSPLSPDQLPETRPNVTTVLTVNVQSPSLELFSRFSSLSKLQRVLSFVLRFLRRLRRQSVNFGPLTLAEREAALFVVVQRTQQHHFSDLSNMLKTKSAVTPPSLAQLAPYTDVNGVIRVGGHLRFSDVHHEAKHPILLPRSSHLTDLLIRHYHLSFLHGGPKLIISMLSQKFWILSSRAAVRRVIFSCVPCTRHKAVRPQPTMADLPPFRVQPHRPFSHVGMDYGGPFLVREHRRRNAQAVKVYLALFVCMSVKAVHLEVVTDLTTDAFLAALDRFVARRGIPTNLYSDCGTNYVGAARHIKSLFRDAKAQDRLSSHLTCTWHFNPPAAPHFGGIWEAGIKSAKHHLKHVIGQQVVQSMNDPK</sequence>
<dbReference type="InterPro" id="IPR043128">
    <property type="entry name" value="Rev_trsase/Diguanyl_cyclase"/>
</dbReference>
<feature type="domain" description="Integrase zinc-binding" evidence="2">
    <location>
        <begin position="886"/>
        <end position="939"/>
    </location>
</feature>
<evidence type="ECO:0000313" key="3">
    <source>
        <dbReference type="EMBL" id="CAI6362123.1"/>
    </source>
</evidence>
<protein>
    <recommendedName>
        <fullName evidence="5">Integrase catalytic domain-containing protein</fullName>
    </recommendedName>
</protein>
<dbReference type="EMBL" id="CARXXK010000003">
    <property type="protein sequence ID" value="CAI6362123.1"/>
    <property type="molecule type" value="Genomic_DNA"/>
</dbReference>
<dbReference type="PANTHER" id="PTHR47331">
    <property type="entry name" value="PHD-TYPE DOMAIN-CONTAINING PROTEIN"/>
    <property type="match status" value="1"/>
</dbReference>
<dbReference type="SUPFAM" id="SSF53098">
    <property type="entry name" value="Ribonuclease H-like"/>
    <property type="match status" value="1"/>
</dbReference>
<dbReference type="Gene3D" id="3.30.420.10">
    <property type="entry name" value="Ribonuclease H-like superfamily/Ribonuclease H"/>
    <property type="match status" value="1"/>
</dbReference>
<dbReference type="Gene3D" id="3.30.70.270">
    <property type="match status" value="1"/>
</dbReference>
<organism evidence="3 4">
    <name type="scientific">Macrosiphum euphorbiae</name>
    <name type="common">potato aphid</name>
    <dbReference type="NCBI Taxonomy" id="13131"/>
    <lineage>
        <taxon>Eukaryota</taxon>
        <taxon>Metazoa</taxon>
        <taxon>Ecdysozoa</taxon>
        <taxon>Arthropoda</taxon>
        <taxon>Hexapoda</taxon>
        <taxon>Insecta</taxon>
        <taxon>Pterygota</taxon>
        <taxon>Neoptera</taxon>
        <taxon>Paraneoptera</taxon>
        <taxon>Hemiptera</taxon>
        <taxon>Sternorrhyncha</taxon>
        <taxon>Aphidomorpha</taxon>
        <taxon>Aphidoidea</taxon>
        <taxon>Aphididae</taxon>
        <taxon>Macrosiphini</taxon>
        <taxon>Macrosiphum</taxon>
    </lineage>
</organism>
<dbReference type="InterPro" id="IPR041588">
    <property type="entry name" value="Integrase_H2C2"/>
</dbReference>
<reference evidence="3 4" key="1">
    <citation type="submission" date="2023-01" db="EMBL/GenBank/DDBJ databases">
        <authorList>
            <person name="Whitehead M."/>
        </authorList>
    </citation>
    <scope>NUCLEOTIDE SEQUENCE [LARGE SCALE GENOMIC DNA]</scope>
</reference>
<proteinExistence type="predicted"/>
<dbReference type="Pfam" id="PF05380">
    <property type="entry name" value="Peptidase_A17"/>
    <property type="match status" value="1"/>
</dbReference>
<evidence type="ECO:0008006" key="5">
    <source>
        <dbReference type="Google" id="ProtNLM"/>
    </source>
</evidence>
<dbReference type="PANTHER" id="PTHR47331:SF1">
    <property type="entry name" value="GAG-LIKE PROTEIN"/>
    <property type="match status" value="1"/>
</dbReference>
<keyword evidence="4" id="KW-1185">Reference proteome</keyword>
<dbReference type="InterPro" id="IPR012337">
    <property type="entry name" value="RNaseH-like_sf"/>
</dbReference>
<dbReference type="InterPro" id="IPR008042">
    <property type="entry name" value="Retrotrans_Pao"/>
</dbReference>
<evidence type="ECO:0000259" key="2">
    <source>
        <dbReference type="Pfam" id="PF17921"/>
    </source>
</evidence>
<dbReference type="Pfam" id="PF00078">
    <property type="entry name" value="RVT_1"/>
    <property type="match status" value="1"/>
</dbReference>
<name>A0AAV0X1T9_9HEMI</name>
<dbReference type="Pfam" id="PF17921">
    <property type="entry name" value="Integrase_H2C2"/>
    <property type="match status" value="1"/>
</dbReference>
<dbReference type="InterPro" id="IPR043502">
    <property type="entry name" value="DNA/RNA_pol_sf"/>
</dbReference>
<comment type="caution">
    <text evidence="3">The sequence shown here is derived from an EMBL/GenBank/DDBJ whole genome shotgun (WGS) entry which is preliminary data.</text>
</comment>
<accession>A0AAV0X1T9</accession>
<dbReference type="GO" id="GO:0003676">
    <property type="term" value="F:nucleic acid binding"/>
    <property type="evidence" value="ECO:0007669"/>
    <property type="project" value="InterPro"/>
</dbReference>
<dbReference type="SUPFAM" id="SSF56672">
    <property type="entry name" value="DNA/RNA polymerases"/>
    <property type="match status" value="1"/>
</dbReference>
<feature type="domain" description="Reverse transcriptase" evidence="1">
    <location>
        <begin position="290"/>
        <end position="437"/>
    </location>
</feature>
<gene>
    <name evidence="3" type="ORF">MEUPH1_LOCUS17228</name>
</gene>
<dbReference type="AlphaFoldDB" id="A0AAV0X1T9"/>
<dbReference type="Gene3D" id="3.10.10.10">
    <property type="entry name" value="HIV Type 1 Reverse Transcriptase, subunit A, domain 1"/>
    <property type="match status" value="1"/>
</dbReference>
<evidence type="ECO:0000259" key="1">
    <source>
        <dbReference type="Pfam" id="PF00078"/>
    </source>
</evidence>
<dbReference type="GO" id="GO:0071897">
    <property type="term" value="P:DNA biosynthetic process"/>
    <property type="evidence" value="ECO:0007669"/>
    <property type="project" value="UniProtKB-ARBA"/>
</dbReference>
<dbReference type="InterPro" id="IPR000477">
    <property type="entry name" value="RT_dom"/>
</dbReference>
<dbReference type="GO" id="GO:0042575">
    <property type="term" value="C:DNA polymerase complex"/>
    <property type="evidence" value="ECO:0007669"/>
    <property type="project" value="UniProtKB-ARBA"/>
</dbReference>
<dbReference type="Proteomes" id="UP001160148">
    <property type="component" value="Unassembled WGS sequence"/>
</dbReference>